<comment type="caution">
    <text evidence="1">The sequence shown here is derived from an EMBL/GenBank/DDBJ whole genome shotgun (WGS) entry which is preliminary data.</text>
</comment>
<dbReference type="EMBL" id="PELR01000375">
    <property type="protein sequence ID" value="RTH00844.1"/>
    <property type="molecule type" value="Genomic_DNA"/>
</dbReference>
<sequence>MAELRWYEWLDREAHPELKEAVLEALAQGVDAVRRIREERPRGEARSWEAAAWWADRRHLLLLALMGREGTISTLAAHMGMSVRMIYSLLEDWRLHYATFPLRAVAEAPSGELHDATILWNGERYVARVNGVEVPARWAYGWYLAGDPVRAYPVRIALEAARLAGYRYHKTPLAWELSVLSREMGFVPSPDRIPHPVLVLAFGEEAVREALRRADPCGCVMWDVERGCLLEAGRTGPCEDRIPE</sequence>
<gene>
    <name evidence="2" type="ORF">CSW25_07065</name>
    <name evidence="1" type="ORF">CSW45_12235</name>
</gene>
<dbReference type="Proteomes" id="UP000286910">
    <property type="component" value="Unassembled WGS sequence"/>
</dbReference>
<dbReference type="RefSeq" id="WP_126178333.1">
    <property type="nucleotide sequence ID" value="NZ_PELN01000350.1"/>
</dbReference>
<organism evidence="1 3">
    <name type="scientific">Thermus scotoductus</name>
    <dbReference type="NCBI Taxonomy" id="37636"/>
    <lineage>
        <taxon>Bacteria</taxon>
        <taxon>Thermotogati</taxon>
        <taxon>Deinococcota</taxon>
        <taxon>Deinococci</taxon>
        <taxon>Thermales</taxon>
        <taxon>Thermaceae</taxon>
        <taxon>Thermus</taxon>
    </lineage>
</organism>
<protein>
    <submittedName>
        <fullName evidence="1">Uncharacterized protein</fullName>
    </submittedName>
</protein>
<accession>A0A430R0C9</accession>
<evidence type="ECO:0000313" key="2">
    <source>
        <dbReference type="EMBL" id="RTI07000.1"/>
    </source>
</evidence>
<dbReference type="EMBL" id="PEML01000221">
    <property type="protein sequence ID" value="RTI07000.1"/>
    <property type="molecule type" value="Genomic_DNA"/>
</dbReference>
<dbReference type="AlphaFoldDB" id="A0A430R0C9"/>
<reference evidence="2" key="1">
    <citation type="submission" date="2017-10" db="EMBL/GenBank/DDBJ databases">
        <authorList>
            <person name="Wilpiszeski R.L."/>
            <person name="Zhidan Z."/>
            <person name="House C.H."/>
        </authorList>
    </citation>
    <scope>NUCLEOTIDE SEQUENCE</scope>
    <source>
        <strain evidence="2">12_S12</strain>
    </source>
</reference>
<evidence type="ECO:0000313" key="3">
    <source>
        <dbReference type="Proteomes" id="UP000286910"/>
    </source>
</evidence>
<proteinExistence type="predicted"/>
<dbReference type="Proteomes" id="UP000287962">
    <property type="component" value="Unassembled WGS sequence"/>
</dbReference>
<evidence type="ECO:0000313" key="1">
    <source>
        <dbReference type="EMBL" id="RTH00844.1"/>
    </source>
</evidence>
<name>A0A430R0C9_THESC</name>
<evidence type="ECO:0000313" key="4">
    <source>
        <dbReference type="Proteomes" id="UP000287962"/>
    </source>
</evidence>
<keyword evidence="4" id="KW-1185">Reference proteome</keyword>
<reference evidence="3 4" key="2">
    <citation type="journal article" date="2019" name="Extremophiles">
        <title>Biogeography of thermophiles and predominance of Thermus scotoductus in domestic water heaters.</title>
        <authorList>
            <person name="Wilpiszeski R.L."/>
            <person name="Zhang Z."/>
            <person name="House C.H."/>
        </authorList>
    </citation>
    <scope>NUCLEOTIDE SEQUENCE [LARGE SCALE GENOMIC DNA]</scope>
    <source>
        <strain evidence="2 4">12_S12</strain>
        <strain evidence="1 3">32_S32</strain>
    </source>
</reference>